<evidence type="ECO:0000313" key="1">
    <source>
        <dbReference type="EMBL" id="MBD8878335.1"/>
    </source>
</evidence>
<proteinExistence type="predicted"/>
<dbReference type="PANTHER" id="PTHR31687">
    <property type="match status" value="1"/>
</dbReference>
<dbReference type="Pfam" id="PF07958">
    <property type="entry name" value="DUF1688"/>
    <property type="match status" value="1"/>
</dbReference>
<dbReference type="InterPro" id="IPR012469">
    <property type="entry name" value="DUF1688"/>
</dbReference>
<name>A0ABR9CEM1_9HYPH</name>
<protein>
    <submittedName>
        <fullName evidence="1">DUF1688 family protein</fullName>
    </submittedName>
</protein>
<comment type="caution">
    <text evidence="1">The sequence shown here is derived from an EMBL/GenBank/DDBJ whole genome shotgun (WGS) entry which is preliminary data.</text>
</comment>
<dbReference type="PANTHER" id="PTHR31687:SF3">
    <property type="entry name" value="PROTEIN URG3"/>
    <property type="match status" value="1"/>
</dbReference>
<keyword evidence="2" id="KW-1185">Reference proteome</keyword>
<dbReference type="Proteomes" id="UP000615687">
    <property type="component" value="Unassembled WGS sequence"/>
</dbReference>
<sequence length="401" mass="43194">MSVETIGVRTQQILQAAYDGEISGLRICPERLQTAVDWASAEIEKNHPDHQIPPLGCWRQFEAGAMDRWGMLAGARGFQSAEEMLRSAGDLAVLSAVMDVALRPGWTFVEPISGHAFDGALGRALAALTMFAAGTFSAEPDDPLRVDAHAMIRLEEAEIAAGLQLSELDDSSEISQLTALLRRLGETIGLRPDLFELNDEVRPGCLLQSLSTQSTDGVLHAPDIVDGLLDGLSPLWQGGAMLDEVILGDTWRHTSSVKAMVASDLVPFHLPALAIFYSFIEPLAWVSLSVDDLEAIPGLANLEHAALLLACGAIEFETDTPETSEKQAVELRAITLGLLCELAKRLRSELDADETSLPLTCVQEGGTLPAGRAIARENPDAWRRASKILGGGGVFWLPFRA</sequence>
<organism evidence="1 2">
    <name type="scientific">Roseibium polysiphoniae</name>
    <dbReference type="NCBI Taxonomy" id="2571221"/>
    <lineage>
        <taxon>Bacteria</taxon>
        <taxon>Pseudomonadati</taxon>
        <taxon>Pseudomonadota</taxon>
        <taxon>Alphaproteobacteria</taxon>
        <taxon>Hyphomicrobiales</taxon>
        <taxon>Stappiaceae</taxon>
        <taxon>Roseibium</taxon>
    </lineage>
</organism>
<gene>
    <name evidence="1" type="ORF">IG617_18725</name>
</gene>
<reference evidence="1 2" key="1">
    <citation type="submission" date="2020-09" db="EMBL/GenBank/DDBJ databases">
        <title>The genome sequence of type strain Labrenzia polysiphoniae KACC 19711.</title>
        <authorList>
            <person name="Liu Y."/>
        </authorList>
    </citation>
    <scope>NUCLEOTIDE SEQUENCE [LARGE SCALE GENOMIC DNA]</scope>
    <source>
        <strain evidence="1 2">KACC 19711</strain>
    </source>
</reference>
<dbReference type="EMBL" id="JACYXJ010000007">
    <property type="protein sequence ID" value="MBD8878335.1"/>
    <property type="molecule type" value="Genomic_DNA"/>
</dbReference>
<evidence type="ECO:0000313" key="2">
    <source>
        <dbReference type="Proteomes" id="UP000615687"/>
    </source>
</evidence>
<accession>A0ABR9CEM1</accession>